<feature type="binding site" evidence="8">
    <location>
        <begin position="22"/>
        <end position="29"/>
    </location>
    <ligand>
        <name>GTP</name>
        <dbReference type="ChEBI" id="CHEBI:37565"/>
    </ligand>
</feature>
<dbReference type="CDD" id="cd01887">
    <property type="entry name" value="IF2_eIF5B"/>
    <property type="match status" value="1"/>
</dbReference>
<dbReference type="GeneID" id="7171396"/>
<dbReference type="PRINTS" id="PR00315">
    <property type="entry name" value="ELONGATNFCT"/>
</dbReference>
<dbReference type="PROSITE" id="PS51722">
    <property type="entry name" value="G_TR_2"/>
    <property type="match status" value="1"/>
</dbReference>
<evidence type="ECO:0000313" key="11">
    <source>
        <dbReference type="EMBL" id="ACL11675.1"/>
    </source>
</evidence>
<dbReference type="AlphaFoldDB" id="B8D6E4"/>
<dbReference type="InterPro" id="IPR004544">
    <property type="entry name" value="TF_aIF-2_arc"/>
</dbReference>
<dbReference type="InterPro" id="IPR005225">
    <property type="entry name" value="Small_GTP-bd"/>
</dbReference>
<dbReference type="STRING" id="490899.DKAM_1349"/>
<dbReference type="InterPro" id="IPR000795">
    <property type="entry name" value="T_Tr_GTP-bd_dom"/>
</dbReference>
<evidence type="ECO:0000313" key="12">
    <source>
        <dbReference type="Proteomes" id="UP000006903"/>
    </source>
</evidence>
<dbReference type="GO" id="GO:0003924">
    <property type="term" value="F:GTPase activity"/>
    <property type="evidence" value="ECO:0007669"/>
    <property type="project" value="UniProtKB-UniRule"/>
</dbReference>
<dbReference type="FunFam" id="3.40.50.10050:FF:000001">
    <property type="entry name" value="Translation initiation factor IF-2"/>
    <property type="match status" value="1"/>
</dbReference>
<evidence type="ECO:0000256" key="9">
    <source>
        <dbReference type="RuleBase" id="RU000644"/>
    </source>
</evidence>
<dbReference type="InterPro" id="IPR023115">
    <property type="entry name" value="TIF_IF2_dom3"/>
</dbReference>
<dbReference type="Gene3D" id="2.40.30.10">
    <property type="entry name" value="Translation factors"/>
    <property type="match status" value="2"/>
</dbReference>
<dbReference type="InterPro" id="IPR015760">
    <property type="entry name" value="TIF_IF2"/>
</dbReference>
<evidence type="ECO:0000256" key="4">
    <source>
        <dbReference type="ARBA" id="ARBA00022741"/>
    </source>
</evidence>
<dbReference type="FunFam" id="2.40.30.10:FF:000013">
    <property type="entry name" value="eukaryotic translation initiation factor 5B"/>
    <property type="match status" value="1"/>
</dbReference>
<dbReference type="GO" id="GO:0005737">
    <property type="term" value="C:cytoplasm"/>
    <property type="evidence" value="ECO:0007669"/>
    <property type="project" value="TreeGrafter"/>
</dbReference>
<evidence type="ECO:0000256" key="1">
    <source>
        <dbReference type="ARBA" id="ARBA00007733"/>
    </source>
</evidence>
<dbReference type="NCBIfam" id="NF011418">
    <property type="entry name" value="PRK14845.1"/>
    <property type="match status" value="1"/>
</dbReference>
<dbReference type="Pfam" id="PF00009">
    <property type="entry name" value="GTP_EFTU"/>
    <property type="match status" value="1"/>
</dbReference>
<dbReference type="InterPro" id="IPR036925">
    <property type="entry name" value="TIF_IF2_dom3_sf"/>
</dbReference>
<feature type="binding site" evidence="8">
    <location>
        <begin position="141"/>
        <end position="144"/>
    </location>
    <ligand>
        <name>GTP</name>
        <dbReference type="ChEBI" id="CHEBI:37565"/>
    </ligand>
</feature>
<dbReference type="SUPFAM" id="SSF50447">
    <property type="entry name" value="Translation proteins"/>
    <property type="match status" value="1"/>
</dbReference>
<dbReference type="NCBIfam" id="TIGR00491">
    <property type="entry name" value="aIF-2"/>
    <property type="match status" value="1"/>
</dbReference>
<protein>
    <recommendedName>
        <fullName evidence="2 8">Probable translation initiation factor IF-2</fullName>
    </recommendedName>
</protein>
<dbReference type="PANTHER" id="PTHR43381">
    <property type="entry name" value="TRANSLATION INITIATION FACTOR IF-2-RELATED"/>
    <property type="match status" value="1"/>
</dbReference>
<comment type="function">
    <text evidence="7 8 9">Function in general translation initiation by promoting the binding of the formylmethionine-tRNA to ribosomes. Seems to function along with eIF-2.</text>
</comment>
<evidence type="ECO:0000259" key="10">
    <source>
        <dbReference type="PROSITE" id="PS51722"/>
    </source>
</evidence>
<dbReference type="PANTHER" id="PTHR43381:SF4">
    <property type="entry name" value="EUKARYOTIC TRANSLATION INITIATION FACTOR 5B"/>
    <property type="match status" value="1"/>
</dbReference>
<keyword evidence="3 8" id="KW-0396">Initiation factor</keyword>
<feature type="binding site" evidence="8">
    <location>
        <begin position="87"/>
        <end position="91"/>
    </location>
    <ligand>
        <name>GTP</name>
        <dbReference type="ChEBI" id="CHEBI:37565"/>
    </ligand>
</feature>
<dbReference type="KEGG" id="dka:DKAM_1349"/>
<evidence type="ECO:0000256" key="7">
    <source>
        <dbReference type="ARBA" id="ARBA00024852"/>
    </source>
</evidence>
<dbReference type="CDD" id="cd16266">
    <property type="entry name" value="IF2_aeIF5B_IV"/>
    <property type="match status" value="1"/>
</dbReference>
<keyword evidence="6 8" id="KW-0342">GTP-binding</keyword>
<dbReference type="HOGENOM" id="CLU_002656_3_3_2"/>
<dbReference type="GO" id="GO:0005525">
    <property type="term" value="F:GTP binding"/>
    <property type="evidence" value="ECO:0007669"/>
    <property type="project" value="UniProtKB-KW"/>
</dbReference>
<dbReference type="Gene3D" id="3.40.50.300">
    <property type="entry name" value="P-loop containing nucleotide triphosphate hydrolases"/>
    <property type="match status" value="1"/>
</dbReference>
<evidence type="ECO:0000256" key="8">
    <source>
        <dbReference type="HAMAP-Rule" id="MF_00100"/>
    </source>
</evidence>
<proteinExistence type="inferred from homology"/>
<evidence type="ECO:0000256" key="3">
    <source>
        <dbReference type="ARBA" id="ARBA00022540"/>
    </source>
</evidence>
<gene>
    <name evidence="8" type="primary">infB</name>
    <name evidence="11" type="ordered locus">DKAM_1349</name>
</gene>
<name>B8D6E4_DESA1</name>
<dbReference type="eggNOG" id="arCOG01560">
    <property type="taxonomic scope" value="Archaea"/>
</dbReference>
<organism evidence="11 12">
    <name type="scientific">Desulfurococcus amylolyticus (strain DSM 18924 / JCM 16383 / VKM B-2413 / 1221n)</name>
    <name type="common">Desulfurococcus kamchatkensis</name>
    <dbReference type="NCBI Taxonomy" id="490899"/>
    <lineage>
        <taxon>Archaea</taxon>
        <taxon>Thermoproteota</taxon>
        <taxon>Thermoprotei</taxon>
        <taxon>Desulfurococcales</taxon>
        <taxon>Desulfurococcaceae</taxon>
        <taxon>Desulfurococcus</taxon>
    </lineage>
</organism>
<evidence type="ECO:0000256" key="5">
    <source>
        <dbReference type="ARBA" id="ARBA00022917"/>
    </source>
</evidence>
<dbReference type="NCBIfam" id="TIGR00231">
    <property type="entry name" value="small_GTP"/>
    <property type="match status" value="1"/>
</dbReference>
<dbReference type="GO" id="GO:0003743">
    <property type="term" value="F:translation initiation factor activity"/>
    <property type="evidence" value="ECO:0007669"/>
    <property type="project" value="UniProtKB-UniRule"/>
</dbReference>
<evidence type="ECO:0000256" key="2">
    <source>
        <dbReference type="ARBA" id="ARBA00020166"/>
    </source>
</evidence>
<comment type="similarity">
    <text evidence="1 8 9">Belongs to the TRAFAC class translation factor GTPase superfamily. Classic translation factor GTPase family. IF-2 subfamily.</text>
</comment>
<keyword evidence="5 8" id="KW-0648">Protein biosynthesis</keyword>
<dbReference type="SUPFAM" id="SSF52540">
    <property type="entry name" value="P-loop containing nucleoside triphosphate hydrolases"/>
    <property type="match status" value="1"/>
</dbReference>
<dbReference type="Pfam" id="PF14578">
    <property type="entry name" value="GTP_EFTU_D4"/>
    <property type="match status" value="1"/>
</dbReference>
<dbReference type="SUPFAM" id="SSF52156">
    <property type="entry name" value="Initiation factor IF2/eIF5b, domain 3"/>
    <property type="match status" value="1"/>
</dbReference>
<dbReference type="InterPro" id="IPR027417">
    <property type="entry name" value="P-loop_NTPase"/>
</dbReference>
<dbReference type="FunFam" id="3.40.50.300:FF:000112">
    <property type="entry name" value="Eukaryotic translation initiation factor 5B"/>
    <property type="match status" value="1"/>
</dbReference>
<dbReference type="RefSeq" id="WP_012609016.1">
    <property type="nucleotide sequence ID" value="NC_011766.1"/>
</dbReference>
<dbReference type="CDD" id="cd03703">
    <property type="entry name" value="aeIF5B_II"/>
    <property type="match status" value="1"/>
</dbReference>
<dbReference type="HAMAP" id="MF_00100_A">
    <property type="entry name" value="IF_2_A"/>
    <property type="match status" value="1"/>
</dbReference>
<dbReference type="Proteomes" id="UP000006903">
    <property type="component" value="Chromosome"/>
</dbReference>
<accession>B8D6E4</accession>
<reference evidence="11 12" key="1">
    <citation type="journal article" date="2009" name="J. Bacteriol.">
        <title>Complete genome sequence of the anaerobic, protein-degrading hyperthermophilic crenarchaeon Desulfurococcus kamchatkensis.</title>
        <authorList>
            <person name="Ravin N.V."/>
            <person name="Mardanov A.V."/>
            <person name="Beletsky A.V."/>
            <person name="Kublanov I.V."/>
            <person name="Kolganova T.V."/>
            <person name="Lebedinsky A.V."/>
            <person name="Chernyh N.A."/>
            <person name="Bonch-Osmolovskaya E.A."/>
            <person name="Skryabin K.G."/>
        </authorList>
    </citation>
    <scope>NUCLEOTIDE SEQUENCE [LARGE SCALE GENOMIC DNA]</scope>
    <source>
        <strain evidence="12">DSM 18924 / JCM 16383 / VKM B-2413 / 1221n</strain>
    </source>
</reference>
<evidence type="ECO:0000256" key="6">
    <source>
        <dbReference type="ARBA" id="ARBA00023134"/>
    </source>
</evidence>
<dbReference type="EMBL" id="CP001140">
    <property type="protein sequence ID" value="ACL11675.1"/>
    <property type="molecule type" value="Genomic_DNA"/>
</dbReference>
<dbReference type="Pfam" id="PF11987">
    <property type="entry name" value="IF-2"/>
    <property type="match status" value="1"/>
</dbReference>
<dbReference type="Gene3D" id="3.40.50.10050">
    <property type="entry name" value="Translation initiation factor IF- 2, domain 3"/>
    <property type="match status" value="1"/>
</dbReference>
<keyword evidence="4 8" id="KW-0547">Nucleotide-binding</keyword>
<feature type="domain" description="Tr-type G" evidence="10">
    <location>
        <begin position="13"/>
        <end position="232"/>
    </location>
</feature>
<sequence length="609" mass="68454">MVLELSSDKKTWIRQPIIVVLGHVDHGKTTLLDKIRGTAVAKKEPGEITQHVGASVVPASVLNKITEPLKKYFPKLVIEIPGLLFIDTPGHELFSNLRRRGGSVADMAILVVDVVEGFQPQTIEALNILKEKRVPFIVAANKIDRLEGWKAFPDTPFLESVKRQSPRTISILEERIYQLVGKLYEYGFESERFDRVKDFRRTVAIVPISAKTGEGISELLALIAGLAQQFMKKKLVTSEDAARGVVLEVKEEQGLGTTIDVIIYDGVLSKNDLFVVAGKNGPIVTRVRSLLMPRPLQDMRMHEGRFVQVDLVTAATGVKISAPGLEDALAGSPFYVIPSEDRIQEFTRAVQEEVSQIRFKGESDGVVLKADTLGTLEALLEALRRENIPVKLADVGHVTRNDVLEAAIVSKSKPEYGVILAFNVKILPEAEELRARENIPVFKHNIIYQLLEEYLKWFKEFRERERLRQVESLVRPGKIRIIPGAVFRRSEPVIVGVEVLGGRIRPNYPLMTEDGRNIGLIMQIRDRDNVLKEALVGQQVAISIRGKVMVGRHIDEGDILYTDIPSEHVKYWLTTFSNELSNDEKLVLKEIIDIKRKSDPLYGMVFQQM</sequence>
<dbReference type="NCBIfam" id="NF003078">
    <property type="entry name" value="PRK04004.1"/>
    <property type="match status" value="1"/>
</dbReference>
<dbReference type="InterPro" id="IPR029459">
    <property type="entry name" value="EFTU-type"/>
</dbReference>
<dbReference type="InterPro" id="IPR009000">
    <property type="entry name" value="Transl_B-barrel_sf"/>
</dbReference>